<keyword evidence="1" id="KW-0472">Membrane</keyword>
<comment type="caution">
    <text evidence="2">The sequence shown here is derived from an EMBL/GenBank/DDBJ whole genome shotgun (WGS) entry which is preliminary data.</text>
</comment>
<evidence type="ECO:0000313" key="2">
    <source>
        <dbReference type="EMBL" id="MBP2408316.1"/>
    </source>
</evidence>
<dbReference type="Proteomes" id="UP000698222">
    <property type="component" value="Unassembled WGS sequence"/>
</dbReference>
<keyword evidence="1" id="KW-0812">Transmembrane</keyword>
<gene>
    <name evidence="2" type="ORF">JOF44_001219</name>
</gene>
<dbReference type="EMBL" id="JAGIOC010000001">
    <property type="protein sequence ID" value="MBP2408316.1"/>
    <property type="molecule type" value="Genomic_DNA"/>
</dbReference>
<proteinExistence type="predicted"/>
<keyword evidence="3" id="KW-1185">Reference proteome</keyword>
<evidence type="ECO:0000256" key="1">
    <source>
        <dbReference type="SAM" id="Phobius"/>
    </source>
</evidence>
<protein>
    <submittedName>
        <fullName evidence="2">Uncharacterized protein</fullName>
    </submittedName>
</protein>
<name>A0ABS4YHN6_9MICO</name>
<organism evidence="2 3">
    <name type="scientific">Brachybacterium fresconis</name>
    <dbReference type="NCBI Taxonomy" id="173363"/>
    <lineage>
        <taxon>Bacteria</taxon>
        <taxon>Bacillati</taxon>
        <taxon>Actinomycetota</taxon>
        <taxon>Actinomycetes</taxon>
        <taxon>Micrococcales</taxon>
        <taxon>Dermabacteraceae</taxon>
        <taxon>Brachybacterium</taxon>
    </lineage>
</organism>
<keyword evidence="1" id="KW-1133">Transmembrane helix</keyword>
<reference evidence="2 3" key="1">
    <citation type="submission" date="2021-03" db="EMBL/GenBank/DDBJ databases">
        <title>Sequencing the genomes of 1000 actinobacteria strains.</title>
        <authorList>
            <person name="Klenk H.-P."/>
        </authorList>
    </citation>
    <scope>NUCLEOTIDE SEQUENCE [LARGE SCALE GENOMIC DNA]</scope>
    <source>
        <strain evidence="2 3">DSM 14564</strain>
    </source>
</reference>
<feature type="transmembrane region" description="Helical" evidence="1">
    <location>
        <begin position="20"/>
        <end position="37"/>
    </location>
</feature>
<evidence type="ECO:0000313" key="3">
    <source>
        <dbReference type="Proteomes" id="UP000698222"/>
    </source>
</evidence>
<sequence length="181" mass="19083">MGVDLQAHTDFLLDRVRLVLPRLTGLQVGFVLVLAVIHQAGDRRVRAGCDLDEVEICFRGETQGVLDTDLTDLFAGGPDQQDLGDPDLTVDALFADVGSSPWFESDTTKAPASCGGPKVLDAGASVGPYGPTSGHDDPAAILTRRLFAPGPKDASGLLQGGKGLHLRNDVTRVSTCSSRLF</sequence>
<accession>A0ABS4YHN6</accession>